<sequence>MENMFELDVQVKQSQPTTMMQDTGSGSGGTCTCLCTISGCDWRTY</sequence>
<organism evidence="2 3">
    <name type="scientific">Tumebacillus amylolyticus</name>
    <dbReference type="NCBI Taxonomy" id="2801339"/>
    <lineage>
        <taxon>Bacteria</taxon>
        <taxon>Bacillati</taxon>
        <taxon>Bacillota</taxon>
        <taxon>Bacilli</taxon>
        <taxon>Bacillales</taxon>
        <taxon>Alicyclobacillaceae</taxon>
        <taxon>Tumebacillus</taxon>
    </lineage>
</organism>
<accession>A0ABS1JGD7</accession>
<dbReference type="Proteomes" id="UP000602284">
    <property type="component" value="Unassembled WGS sequence"/>
</dbReference>
<reference evidence="2 3" key="1">
    <citation type="submission" date="2021-01" db="EMBL/GenBank/DDBJ databases">
        <title>Tumebacillus sp. strain ITR2 16S ribosomal RNA gene Genome sequencing and assembly.</title>
        <authorList>
            <person name="Kang M."/>
        </authorList>
    </citation>
    <scope>NUCLEOTIDE SEQUENCE [LARGE SCALE GENOMIC DNA]</scope>
    <source>
        <strain evidence="2 3">ITR2</strain>
    </source>
</reference>
<keyword evidence="3" id="KW-1185">Reference proteome</keyword>
<evidence type="ECO:0000313" key="2">
    <source>
        <dbReference type="EMBL" id="MBL0388648.1"/>
    </source>
</evidence>
<feature type="compositionally biased region" description="Polar residues" evidence="1">
    <location>
        <begin position="11"/>
        <end position="22"/>
    </location>
</feature>
<proteinExistence type="predicted"/>
<name>A0ABS1JGD7_9BACL</name>
<comment type="caution">
    <text evidence="2">The sequence shown here is derived from an EMBL/GenBank/DDBJ whole genome shotgun (WGS) entry which is preliminary data.</text>
</comment>
<evidence type="ECO:0000313" key="3">
    <source>
        <dbReference type="Proteomes" id="UP000602284"/>
    </source>
</evidence>
<dbReference type="EMBL" id="JAEQNB010000006">
    <property type="protein sequence ID" value="MBL0388648.1"/>
    <property type="molecule type" value="Genomic_DNA"/>
</dbReference>
<gene>
    <name evidence="2" type="ORF">JJB07_18745</name>
</gene>
<dbReference type="RefSeq" id="WP_201637603.1">
    <property type="nucleotide sequence ID" value="NZ_JAEQNB010000006.1"/>
</dbReference>
<dbReference type="NCBIfam" id="NF038155">
    <property type="entry name" value="lanthi_I_FDLD"/>
    <property type="match status" value="1"/>
</dbReference>
<protein>
    <submittedName>
        <fullName evidence="2">FDLD family class I lanthipeptide</fullName>
    </submittedName>
</protein>
<feature type="region of interest" description="Disordered" evidence="1">
    <location>
        <begin position="1"/>
        <end position="28"/>
    </location>
</feature>
<evidence type="ECO:0000256" key="1">
    <source>
        <dbReference type="SAM" id="MobiDB-lite"/>
    </source>
</evidence>